<feature type="transmembrane region" description="Helical" evidence="5">
    <location>
        <begin position="273"/>
        <end position="295"/>
    </location>
</feature>
<evidence type="ECO:0000313" key="8">
    <source>
        <dbReference type="Proteomes" id="UP000092932"/>
    </source>
</evidence>
<sequence length="414" mass="43654">MSTETHIAPMSRLPLVTAAFVIARRDFTAILFSKAFLFFLLGPVFFGLISVGAASVGRKAAENSDPPVLAVMLAPEAAGAIEAAHARVSPLVDLPAIEVVPAGEATSPEAVLRESGRNYGAVLSGTLAQPRLTGTSERIGRWQGPVSLLAASALDTPGPYPPVALSPTASSQSTVKRARTGTATASVTLMFLLTMLLAGMVMSNLVEEKANKIIEILAAAIPMDAVFVGKLFAMLAVSFVGLAVWGGVGLLGILAGQAQLGSFPVPAVGWPTFIALFLVYFAMAYLLIGSIFLTIGAMAPTVRDVQTLSMPATMLQLGVFFLATYATSDLGSPVEMSALAFPLSSPYAMVSRAAQEAAIWPHLLALSWQALWVALFVRFGAQLFRRRVMKSGPHQPRAKGFLKRMRPARAKANA</sequence>
<evidence type="ECO:0000256" key="3">
    <source>
        <dbReference type="ARBA" id="ARBA00022989"/>
    </source>
</evidence>
<feature type="domain" description="ABC-2 type transporter transmembrane" evidence="6">
    <location>
        <begin position="180"/>
        <end position="371"/>
    </location>
</feature>
<dbReference type="RefSeq" id="WP_067675549.1">
    <property type="nucleotide sequence ID" value="NZ_CP016591.1"/>
</dbReference>
<dbReference type="PATRIC" id="fig|692370.5.peg.388"/>
<protein>
    <submittedName>
        <fullName evidence="7">ABC-2 family transporter protein</fullName>
    </submittedName>
</protein>
<dbReference type="GO" id="GO:0140359">
    <property type="term" value="F:ABC-type transporter activity"/>
    <property type="evidence" value="ECO:0007669"/>
    <property type="project" value="InterPro"/>
</dbReference>
<dbReference type="AlphaFoldDB" id="A0A1B2A9Y0"/>
<reference evidence="7 8" key="1">
    <citation type="submission" date="2016-07" db="EMBL/GenBank/DDBJ databases">
        <title>Complete genome sequence of Altererythrobacter dongtanensis KCTC 22672, a type strain with esterase isolated from tidal flat.</title>
        <authorList>
            <person name="Cheng H."/>
            <person name="Wu Y.-H."/>
            <person name="Zhou P."/>
            <person name="Huo Y.-Y."/>
            <person name="Wang C.-S."/>
            <person name="Xu X.-W."/>
        </authorList>
    </citation>
    <scope>NUCLEOTIDE SEQUENCE [LARGE SCALE GENOMIC DNA]</scope>
    <source>
        <strain evidence="7 8">KCTC 22672</strain>
    </source>
</reference>
<feature type="transmembrane region" description="Helical" evidence="5">
    <location>
        <begin position="307"/>
        <end position="326"/>
    </location>
</feature>
<feature type="transmembrane region" description="Helical" evidence="5">
    <location>
        <begin position="359"/>
        <end position="381"/>
    </location>
</feature>
<evidence type="ECO:0000313" key="7">
    <source>
        <dbReference type="EMBL" id="ANY18911.1"/>
    </source>
</evidence>
<evidence type="ECO:0000256" key="1">
    <source>
        <dbReference type="ARBA" id="ARBA00004141"/>
    </source>
</evidence>
<keyword evidence="2 5" id="KW-0812">Transmembrane</keyword>
<dbReference type="EMBL" id="CP016591">
    <property type="protein sequence ID" value="ANY18911.1"/>
    <property type="molecule type" value="Genomic_DNA"/>
</dbReference>
<dbReference type="GO" id="GO:0016020">
    <property type="term" value="C:membrane"/>
    <property type="evidence" value="ECO:0007669"/>
    <property type="project" value="UniProtKB-SubCell"/>
</dbReference>
<comment type="subcellular location">
    <subcellularLocation>
        <location evidence="1">Membrane</location>
        <topology evidence="1">Multi-pass membrane protein</topology>
    </subcellularLocation>
</comment>
<organism evidence="7 8">
    <name type="scientific">Tsuneonella dongtanensis</name>
    <dbReference type="NCBI Taxonomy" id="692370"/>
    <lineage>
        <taxon>Bacteria</taxon>
        <taxon>Pseudomonadati</taxon>
        <taxon>Pseudomonadota</taxon>
        <taxon>Alphaproteobacteria</taxon>
        <taxon>Sphingomonadales</taxon>
        <taxon>Erythrobacteraceae</taxon>
        <taxon>Tsuneonella</taxon>
    </lineage>
</organism>
<gene>
    <name evidence="7" type="ORF">A6F68_00376</name>
</gene>
<proteinExistence type="predicted"/>
<dbReference type="STRING" id="692370.A6F68_00376"/>
<keyword evidence="8" id="KW-1185">Reference proteome</keyword>
<name>A0A1B2A9Y0_9SPHN</name>
<dbReference type="Pfam" id="PF12698">
    <property type="entry name" value="ABC2_membrane_3"/>
    <property type="match status" value="1"/>
</dbReference>
<dbReference type="OrthoDB" id="7388589at2"/>
<evidence type="ECO:0000256" key="2">
    <source>
        <dbReference type="ARBA" id="ARBA00022692"/>
    </source>
</evidence>
<feature type="transmembrane region" description="Helical" evidence="5">
    <location>
        <begin position="183"/>
        <end position="206"/>
    </location>
</feature>
<evidence type="ECO:0000256" key="5">
    <source>
        <dbReference type="SAM" id="Phobius"/>
    </source>
</evidence>
<evidence type="ECO:0000256" key="4">
    <source>
        <dbReference type="ARBA" id="ARBA00023136"/>
    </source>
</evidence>
<keyword evidence="4 5" id="KW-0472">Membrane</keyword>
<dbReference type="Proteomes" id="UP000092932">
    <property type="component" value="Chromosome"/>
</dbReference>
<feature type="transmembrane region" description="Helical" evidence="5">
    <location>
        <begin position="35"/>
        <end position="56"/>
    </location>
</feature>
<feature type="transmembrane region" description="Helical" evidence="5">
    <location>
        <begin position="227"/>
        <end position="253"/>
    </location>
</feature>
<keyword evidence="3 5" id="KW-1133">Transmembrane helix</keyword>
<dbReference type="InterPro" id="IPR013525">
    <property type="entry name" value="ABC2_TM"/>
</dbReference>
<evidence type="ECO:0000259" key="6">
    <source>
        <dbReference type="Pfam" id="PF12698"/>
    </source>
</evidence>
<dbReference type="KEGG" id="ado:A6F68_00376"/>
<accession>A0A1B2A9Y0</accession>